<organism evidence="1">
    <name type="scientific">Anguilla anguilla</name>
    <name type="common">European freshwater eel</name>
    <name type="synonym">Muraena anguilla</name>
    <dbReference type="NCBI Taxonomy" id="7936"/>
    <lineage>
        <taxon>Eukaryota</taxon>
        <taxon>Metazoa</taxon>
        <taxon>Chordata</taxon>
        <taxon>Craniata</taxon>
        <taxon>Vertebrata</taxon>
        <taxon>Euteleostomi</taxon>
        <taxon>Actinopterygii</taxon>
        <taxon>Neopterygii</taxon>
        <taxon>Teleostei</taxon>
        <taxon>Anguilliformes</taxon>
        <taxon>Anguillidae</taxon>
        <taxon>Anguilla</taxon>
    </lineage>
</organism>
<sequence length="37" mass="4073">MQSLNRSLHTCFQLAKGCHAPILEGCSVCLMSIYFGI</sequence>
<dbReference type="AlphaFoldDB" id="A0A0E9R9X9"/>
<reference evidence="1" key="1">
    <citation type="submission" date="2014-11" db="EMBL/GenBank/DDBJ databases">
        <authorList>
            <person name="Amaro Gonzalez C."/>
        </authorList>
    </citation>
    <scope>NUCLEOTIDE SEQUENCE</scope>
</reference>
<evidence type="ECO:0000313" key="1">
    <source>
        <dbReference type="EMBL" id="JAH25602.1"/>
    </source>
</evidence>
<reference evidence="1" key="2">
    <citation type="journal article" date="2015" name="Fish Shellfish Immunol.">
        <title>Early steps in the European eel (Anguilla anguilla)-Vibrio vulnificus interaction in the gills: Role of the RtxA13 toxin.</title>
        <authorList>
            <person name="Callol A."/>
            <person name="Pajuelo D."/>
            <person name="Ebbesson L."/>
            <person name="Teles M."/>
            <person name="MacKenzie S."/>
            <person name="Amaro C."/>
        </authorList>
    </citation>
    <scope>NUCLEOTIDE SEQUENCE</scope>
</reference>
<proteinExistence type="predicted"/>
<accession>A0A0E9R9X9</accession>
<protein>
    <submittedName>
        <fullName evidence="1">Uncharacterized protein</fullName>
    </submittedName>
</protein>
<name>A0A0E9R9X9_ANGAN</name>
<dbReference type="EMBL" id="GBXM01082975">
    <property type="protein sequence ID" value="JAH25602.1"/>
    <property type="molecule type" value="Transcribed_RNA"/>
</dbReference>